<feature type="transmembrane region" description="Helical" evidence="6">
    <location>
        <begin position="286"/>
        <end position="304"/>
    </location>
</feature>
<reference evidence="7 8" key="1">
    <citation type="submission" date="2016-10" db="EMBL/GenBank/DDBJ databases">
        <authorList>
            <person name="de Groot N.N."/>
        </authorList>
    </citation>
    <scope>NUCLEOTIDE SEQUENCE [LARGE SCALE GENOMIC DNA]</scope>
    <source>
        <strain evidence="7 8">DSM 1801</strain>
    </source>
</reference>
<feature type="transmembrane region" description="Helical" evidence="6">
    <location>
        <begin position="41"/>
        <end position="62"/>
    </location>
</feature>
<dbReference type="InterPro" id="IPR011701">
    <property type="entry name" value="MFS"/>
</dbReference>
<keyword evidence="2" id="KW-1003">Cell membrane</keyword>
<evidence type="ECO:0000256" key="5">
    <source>
        <dbReference type="ARBA" id="ARBA00023136"/>
    </source>
</evidence>
<organism evidence="7 8">
    <name type="scientific">[Clostridium] polysaccharolyticum</name>
    <dbReference type="NCBI Taxonomy" id="29364"/>
    <lineage>
        <taxon>Bacteria</taxon>
        <taxon>Bacillati</taxon>
        <taxon>Bacillota</taxon>
        <taxon>Clostridia</taxon>
        <taxon>Lachnospirales</taxon>
        <taxon>Lachnospiraceae</taxon>
    </lineage>
</organism>
<name>A0A1I0FKU7_9FIRM</name>
<feature type="transmembrane region" description="Helical" evidence="6">
    <location>
        <begin position="354"/>
        <end position="372"/>
    </location>
</feature>
<gene>
    <name evidence="7" type="ORF">SAMN04487772_13231</name>
</gene>
<keyword evidence="8" id="KW-1185">Reference proteome</keyword>
<dbReference type="SUPFAM" id="SSF103473">
    <property type="entry name" value="MFS general substrate transporter"/>
    <property type="match status" value="1"/>
</dbReference>
<feature type="transmembrane region" description="Helical" evidence="6">
    <location>
        <begin position="310"/>
        <end position="333"/>
    </location>
</feature>
<dbReference type="PANTHER" id="PTHR23513">
    <property type="entry name" value="INTEGRAL MEMBRANE EFFLUX PROTEIN-RELATED"/>
    <property type="match status" value="1"/>
</dbReference>
<keyword evidence="3 6" id="KW-0812">Transmembrane</keyword>
<proteinExistence type="predicted"/>
<evidence type="ECO:0000256" key="1">
    <source>
        <dbReference type="ARBA" id="ARBA00004651"/>
    </source>
</evidence>
<dbReference type="OrthoDB" id="9763297at2"/>
<feature type="transmembrane region" description="Helical" evidence="6">
    <location>
        <begin position="175"/>
        <end position="193"/>
    </location>
</feature>
<evidence type="ECO:0000256" key="6">
    <source>
        <dbReference type="SAM" id="Phobius"/>
    </source>
</evidence>
<dbReference type="EMBL" id="FOHN01000032">
    <property type="protein sequence ID" value="SET58191.1"/>
    <property type="molecule type" value="Genomic_DNA"/>
</dbReference>
<dbReference type="Proteomes" id="UP000199800">
    <property type="component" value="Unassembled WGS sequence"/>
</dbReference>
<feature type="transmembrane region" description="Helical" evidence="6">
    <location>
        <begin position="398"/>
        <end position="417"/>
    </location>
</feature>
<dbReference type="GO" id="GO:0005886">
    <property type="term" value="C:plasma membrane"/>
    <property type="evidence" value="ECO:0007669"/>
    <property type="project" value="UniProtKB-SubCell"/>
</dbReference>
<dbReference type="STRING" id="29364.SAMN04487772_13231"/>
<feature type="transmembrane region" description="Helical" evidence="6">
    <location>
        <begin position="255"/>
        <end position="274"/>
    </location>
</feature>
<dbReference type="RefSeq" id="WP_092478861.1">
    <property type="nucleotide sequence ID" value="NZ_FOHN01000032.1"/>
</dbReference>
<comment type="subcellular location">
    <subcellularLocation>
        <location evidence="1">Cell membrane</location>
        <topology evidence="1">Multi-pass membrane protein</topology>
    </subcellularLocation>
</comment>
<evidence type="ECO:0000313" key="8">
    <source>
        <dbReference type="Proteomes" id="UP000199800"/>
    </source>
</evidence>
<feature type="transmembrane region" description="Helical" evidence="6">
    <location>
        <begin position="218"/>
        <end position="235"/>
    </location>
</feature>
<evidence type="ECO:0000256" key="4">
    <source>
        <dbReference type="ARBA" id="ARBA00022989"/>
    </source>
</evidence>
<dbReference type="CDD" id="cd06173">
    <property type="entry name" value="MFS_MefA_like"/>
    <property type="match status" value="1"/>
</dbReference>
<dbReference type="Gene3D" id="1.20.1250.20">
    <property type="entry name" value="MFS general substrate transporter like domains"/>
    <property type="match status" value="1"/>
</dbReference>
<feature type="transmembrane region" description="Helical" evidence="6">
    <location>
        <begin position="12"/>
        <end position="35"/>
    </location>
</feature>
<keyword evidence="5 6" id="KW-0472">Membrane</keyword>
<protein>
    <submittedName>
        <fullName evidence="7">Transmembrane secretion effector</fullName>
    </submittedName>
</protein>
<dbReference type="GO" id="GO:0022857">
    <property type="term" value="F:transmembrane transporter activity"/>
    <property type="evidence" value="ECO:0007669"/>
    <property type="project" value="InterPro"/>
</dbReference>
<dbReference type="InterPro" id="IPR036259">
    <property type="entry name" value="MFS_trans_sf"/>
</dbReference>
<sequence>MKKESTKNYILFWLSQAVSELGSMMTSYALIIWVYQKYGSVMQVSLLTFFTFAPKTLVSIFAGNFVDKHDKKKIIMITDSCSAICSFFICVLMYRHQMNLMYIYLINFALGVFEALQSPASSVAFGIIVPKEKYEKMCGLSSVSENLTTVLYPMLASSLMGFLGIPAVLVFDIATFFFAVSIMLFFITIPNRIEEEKKKDGMLYGFKEGIRYLKEKKGILYIIIYMVLLNFLSRLSYENILSAMILARSNNNEYVLGIVTSLIGAAGIAGGLIVSIVKMPRNKVKMLFYSAAVSFLFGDLLMALGRNVYVWSIAGIAASLPIPFVSAAHYVLIYSNVKEEIQGRVFAVRNAMKFVAIPLGILLGGALSQYVFEPMLQKRTGLARMLIYVLGNAEGTGMAVMFLCTGVTGFTICMLFANSKMIQILNPEV</sequence>
<evidence type="ECO:0000313" key="7">
    <source>
        <dbReference type="EMBL" id="SET58191.1"/>
    </source>
</evidence>
<feature type="transmembrane region" description="Helical" evidence="6">
    <location>
        <begin position="101"/>
        <end position="129"/>
    </location>
</feature>
<keyword evidence="4 6" id="KW-1133">Transmembrane helix</keyword>
<dbReference type="AlphaFoldDB" id="A0A1I0FKU7"/>
<evidence type="ECO:0000256" key="3">
    <source>
        <dbReference type="ARBA" id="ARBA00022692"/>
    </source>
</evidence>
<dbReference type="PANTHER" id="PTHR23513:SF11">
    <property type="entry name" value="STAPHYLOFERRIN A TRANSPORTER"/>
    <property type="match status" value="1"/>
</dbReference>
<dbReference type="Pfam" id="PF07690">
    <property type="entry name" value="MFS_1"/>
    <property type="match status" value="1"/>
</dbReference>
<accession>A0A1I0FKU7</accession>
<evidence type="ECO:0000256" key="2">
    <source>
        <dbReference type="ARBA" id="ARBA00022475"/>
    </source>
</evidence>